<evidence type="ECO:0000256" key="1">
    <source>
        <dbReference type="SAM" id="Phobius"/>
    </source>
</evidence>
<keyword evidence="1" id="KW-0812">Transmembrane</keyword>
<dbReference type="AlphaFoldDB" id="A0A0F9CCK0"/>
<protein>
    <submittedName>
        <fullName evidence="2">Uncharacterized protein</fullName>
    </submittedName>
</protein>
<dbReference type="Gene3D" id="3.30.1460.10">
    <property type="match status" value="1"/>
</dbReference>
<proteinExistence type="predicted"/>
<sequence length="201" mass="22696">MYKIEIGAGFVVSALGGSGILQSLPASVALLGIGILLMSHGCYEIFFKPRMFLRKRLVKWLLNRNWKVRLEKHADFYFIIWAEDDSGREVMIGRTRNDKGILAFTALIHQDNKLLSPLDRLEANLRRQLIEDIKAFLAGKDMAYKGPFWPMNKLAVKHALPLDSQLTEHAVDLKAKEVVNAVMGVHSLIRKSIIPLTSDND</sequence>
<dbReference type="EMBL" id="LAZR01033782">
    <property type="protein sequence ID" value="KKL47128.1"/>
    <property type="molecule type" value="Genomic_DNA"/>
</dbReference>
<keyword evidence="1" id="KW-0472">Membrane</keyword>
<reference evidence="2" key="1">
    <citation type="journal article" date="2015" name="Nature">
        <title>Complex archaea that bridge the gap between prokaryotes and eukaryotes.</title>
        <authorList>
            <person name="Spang A."/>
            <person name="Saw J.H."/>
            <person name="Jorgensen S.L."/>
            <person name="Zaremba-Niedzwiedzka K."/>
            <person name="Martijn J."/>
            <person name="Lind A.E."/>
            <person name="van Eijk R."/>
            <person name="Schleper C."/>
            <person name="Guy L."/>
            <person name="Ettema T.J."/>
        </authorList>
    </citation>
    <scope>NUCLEOTIDE SEQUENCE</scope>
</reference>
<accession>A0A0F9CCK0</accession>
<name>A0A0F9CCK0_9ZZZZ</name>
<comment type="caution">
    <text evidence="2">The sequence shown here is derived from an EMBL/GenBank/DDBJ whole genome shotgun (WGS) entry which is preliminary data.</text>
</comment>
<feature type="transmembrane region" description="Helical" evidence="1">
    <location>
        <begin position="24"/>
        <end position="46"/>
    </location>
</feature>
<organism evidence="2">
    <name type="scientific">marine sediment metagenome</name>
    <dbReference type="NCBI Taxonomy" id="412755"/>
    <lineage>
        <taxon>unclassified sequences</taxon>
        <taxon>metagenomes</taxon>
        <taxon>ecological metagenomes</taxon>
    </lineage>
</organism>
<evidence type="ECO:0000313" key="2">
    <source>
        <dbReference type="EMBL" id="KKL47128.1"/>
    </source>
</evidence>
<gene>
    <name evidence="2" type="ORF">LCGC14_2338640</name>
</gene>
<keyword evidence="1" id="KW-1133">Transmembrane helix</keyword>